<evidence type="ECO:0000313" key="2">
    <source>
        <dbReference type="Proteomes" id="UP000324222"/>
    </source>
</evidence>
<keyword evidence="2" id="KW-1185">Reference proteome</keyword>
<proteinExistence type="predicted"/>
<protein>
    <submittedName>
        <fullName evidence="1">Uncharacterized protein</fullName>
    </submittedName>
</protein>
<gene>
    <name evidence="1" type="ORF">E2C01_041652</name>
</gene>
<reference evidence="1 2" key="1">
    <citation type="submission" date="2019-05" db="EMBL/GenBank/DDBJ databases">
        <title>Another draft genome of Portunus trituberculatus and its Hox gene families provides insights of decapod evolution.</title>
        <authorList>
            <person name="Jeong J.-H."/>
            <person name="Song I."/>
            <person name="Kim S."/>
            <person name="Choi T."/>
            <person name="Kim D."/>
            <person name="Ryu S."/>
            <person name="Kim W."/>
        </authorList>
    </citation>
    <scope>NUCLEOTIDE SEQUENCE [LARGE SCALE GENOMIC DNA]</scope>
    <source>
        <tissue evidence="1">Muscle</tissue>
    </source>
</reference>
<organism evidence="1 2">
    <name type="scientific">Portunus trituberculatus</name>
    <name type="common">Swimming crab</name>
    <name type="synonym">Neptunus trituberculatus</name>
    <dbReference type="NCBI Taxonomy" id="210409"/>
    <lineage>
        <taxon>Eukaryota</taxon>
        <taxon>Metazoa</taxon>
        <taxon>Ecdysozoa</taxon>
        <taxon>Arthropoda</taxon>
        <taxon>Crustacea</taxon>
        <taxon>Multicrustacea</taxon>
        <taxon>Malacostraca</taxon>
        <taxon>Eumalacostraca</taxon>
        <taxon>Eucarida</taxon>
        <taxon>Decapoda</taxon>
        <taxon>Pleocyemata</taxon>
        <taxon>Brachyura</taxon>
        <taxon>Eubrachyura</taxon>
        <taxon>Portunoidea</taxon>
        <taxon>Portunidae</taxon>
        <taxon>Portuninae</taxon>
        <taxon>Portunus</taxon>
    </lineage>
</organism>
<sequence length="77" mass="8671">MKNLRTVYVILENGNEKLVVYRRWLDACGNDFDEWCRGGGGGGYGGGDTLTREVWRVEAVEAGREMRQAKWSAGVME</sequence>
<accession>A0A5B7FKH7</accession>
<evidence type="ECO:0000313" key="1">
    <source>
        <dbReference type="EMBL" id="MPC47891.1"/>
    </source>
</evidence>
<dbReference type="AlphaFoldDB" id="A0A5B7FKH7"/>
<comment type="caution">
    <text evidence="1">The sequence shown here is derived from an EMBL/GenBank/DDBJ whole genome shotgun (WGS) entry which is preliminary data.</text>
</comment>
<name>A0A5B7FKH7_PORTR</name>
<dbReference type="EMBL" id="VSRR010007987">
    <property type="protein sequence ID" value="MPC47891.1"/>
    <property type="molecule type" value="Genomic_DNA"/>
</dbReference>
<dbReference type="Proteomes" id="UP000324222">
    <property type="component" value="Unassembled WGS sequence"/>
</dbReference>